<evidence type="ECO:0000313" key="1">
    <source>
        <dbReference type="EMBL" id="KZV44609.1"/>
    </source>
</evidence>
<sequence>MVVLGVAFRGSKWWNCGRTNGLMSHTAQYVFVRVACVSFPESVLLRASSFGSVVGLVRTAWTWGWSIRKDSGSGGRRRENERENQQVVATAQYGCRKVSGSGGRIMENEGNNRRLVAAAACAGECILGLGLSVWFGPVR</sequence>
<evidence type="ECO:0000313" key="2">
    <source>
        <dbReference type="Proteomes" id="UP000250235"/>
    </source>
</evidence>
<gene>
    <name evidence="1" type="ORF">F511_42063</name>
</gene>
<organism evidence="1 2">
    <name type="scientific">Dorcoceras hygrometricum</name>
    <dbReference type="NCBI Taxonomy" id="472368"/>
    <lineage>
        <taxon>Eukaryota</taxon>
        <taxon>Viridiplantae</taxon>
        <taxon>Streptophyta</taxon>
        <taxon>Embryophyta</taxon>
        <taxon>Tracheophyta</taxon>
        <taxon>Spermatophyta</taxon>
        <taxon>Magnoliopsida</taxon>
        <taxon>eudicotyledons</taxon>
        <taxon>Gunneridae</taxon>
        <taxon>Pentapetalae</taxon>
        <taxon>asterids</taxon>
        <taxon>lamiids</taxon>
        <taxon>Lamiales</taxon>
        <taxon>Gesneriaceae</taxon>
        <taxon>Didymocarpoideae</taxon>
        <taxon>Trichosporeae</taxon>
        <taxon>Loxocarpinae</taxon>
        <taxon>Dorcoceras</taxon>
    </lineage>
</organism>
<name>A0A2Z7CIV6_9LAMI</name>
<reference evidence="1 2" key="1">
    <citation type="journal article" date="2015" name="Proc. Natl. Acad. Sci. U.S.A.">
        <title>The resurrection genome of Boea hygrometrica: A blueprint for survival of dehydration.</title>
        <authorList>
            <person name="Xiao L."/>
            <person name="Yang G."/>
            <person name="Zhang L."/>
            <person name="Yang X."/>
            <person name="Zhao S."/>
            <person name="Ji Z."/>
            <person name="Zhou Q."/>
            <person name="Hu M."/>
            <person name="Wang Y."/>
            <person name="Chen M."/>
            <person name="Xu Y."/>
            <person name="Jin H."/>
            <person name="Xiao X."/>
            <person name="Hu G."/>
            <person name="Bao F."/>
            <person name="Hu Y."/>
            <person name="Wan P."/>
            <person name="Li L."/>
            <person name="Deng X."/>
            <person name="Kuang T."/>
            <person name="Xiang C."/>
            <person name="Zhu J.K."/>
            <person name="Oliver M.J."/>
            <person name="He Y."/>
        </authorList>
    </citation>
    <scope>NUCLEOTIDE SEQUENCE [LARGE SCALE GENOMIC DNA]</scope>
    <source>
        <strain evidence="2">cv. XS01</strain>
    </source>
</reference>
<dbReference type="EMBL" id="KQ996633">
    <property type="protein sequence ID" value="KZV44609.1"/>
    <property type="molecule type" value="Genomic_DNA"/>
</dbReference>
<accession>A0A2Z7CIV6</accession>
<dbReference type="Proteomes" id="UP000250235">
    <property type="component" value="Unassembled WGS sequence"/>
</dbReference>
<dbReference type="AlphaFoldDB" id="A0A2Z7CIV6"/>
<keyword evidence="2" id="KW-1185">Reference proteome</keyword>
<proteinExistence type="predicted"/>
<protein>
    <submittedName>
        <fullName evidence="1">Uncharacterized protein</fullName>
    </submittedName>
</protein>